<protein>
    <recommendedName>
        <fullName evidence="4">Cell shape determination protein CcmA</fullName>
    </recommendedName>
</protein>
<reference evidence="3" key="1">
    <citation type="submission" date="2017-03" db="EMBL/GenBank/DDBJ databases">
        <title>Novel pathways for hydrocarbon cycling and metabolic interdependencies in hydrothermal sediment communities.</title>
        <authorList>
            <person name="Dombrowski N."/>
            <person name="Seitz K."/>
            <person name="Teske A."/>
            <person name="Baker B."/>
        </authorList>
    </citation>
    <scope>NUCLEOTIDE SEQUENCE [LARGE SCALE GENOMIC DNA]</scope>
</reference>
<comment type="caution">
    <text evidence="2">The sequence shown here is derived from an EMBL/GenBank/DDBJ whole genome shotgun (WGS) entry which is preliminary data.</text>
</comment>
<dbReference type="PANTHER" id="PTHR35024">
    <property type="entry name" value="HYPOTHETICAL CYTOSOLIC PROTEIN"/>
    <property type="match status" value="1"/>
</dbReference>
<dbReference type="Proteomes" id="UP000192611">
    <property type="component" value="Unassembled WGS sequence"/>
</dbReference>
<dbReference type="Pfam" id="PF04519">
    <property type="entry name" value="Bactofilin"/>
    <property type="match status" value="1"/>
</dbReference>
<accession>A0A1W9S2F6</accession>
<dbReference type="PANTHER" id="PTHR35024:SF4">
    <property type="entry name" value="POLYMER-FORMING CYTOSKELETAL PROTEIN"/>
    <property type="match status" value="1"/>
</dbReference>
<dbReference type="AlphaFoldDB" id="A0A1W9S2F6"/>
<comment type="similarity">
    <text evidence="1">Belongs to the bactofilin family.</text>
</comment>
<sequence length="142" mass="15928">MLKLGADMTEWEKRTIDTEFTTIIGKGDRFYGDIRGKGNLKVEGVVIGDIDIKGIVFIDINAVVEGDIKAKDITIAGQVKGNVNIKRRAEVFGSARLYGEIYSKFLFIDEGVKGKFNVDAGKKQTHTFAERRRAYIPDKNKR</sequence>
<dbReference type="EMBL" id="NATQ01000016">
    <property type="protein sequence ID" value="OQX91009.1"/>
    <property type="molecule type" value="Genomic_DNA"/>
</dbReference>
<evidence type="ECO:0000313" key="2">
    <source>
        <dbReference type="EMBL" id="OQX91009.1"/>
    </source>
</evidence>
<dbReference type="InterPro" id="IPR007607">
    <property type="entry name" value="BacA/B"/>
</dbReference>
<evidence type="ECO:0000313" key="3">
    <source>
        <dbReference type="Proteomes" id="UP000192611"/>
    </source>
</evidence>
<organism evidence="2 3">
    <name type="scientific">Candidatus Coatesbacteria bacterium 4484_99</name>
    <dbReference type="NCBI Taxonomy" id="1970774"/>
    <lineage>
        <taxon>Bacteria</taxon>
        <taxon>Candidatus Coatesiibacteriota</taxon>
    </lineage>
</organism>
<gene>
    <name evidence="2" type="ORF">B6D57_01345</name>
</gene>
<proteinExistence type="inferred from homology"/>
<evidence type="ECO:0000256" key="1">
    <source>
        <dbReference type="ARBA" id="ARBA00044755"/>
    </source>
</evidence>
<evidence type="ECO:0008006" key="4">
    <source>
        <dbReference type="Google" id="ProtNLM"/>
    </source>
</evidence>
<name>A0A1W9S2F6_9BACT</name>